<proteinExistence type="predicted"/>
<organism evidence="1 2">
    <name type="scientific">Candidatus Enterococcus murrayae</name>
    <dbReference type="NCBI Taxonomy" id="2815321"/>
    <lineage>
        <taxon>Bacteria</taxon>
        <taxon>Bacillati</taxon>
        <taxon>Bacillota</taxon>
        <taxon>Bacilli</taxon>
        <taxon>Lactobacillales</taxon>
        <taxon>Enterococcaceae</taxon>
        <taxon>Enterococcus</taxon>
    </lineage>
</organism>
<dbReference type="EMBL" id="JAFLVR010000043">
    <property type="protein sequence ID" value="MBO0453902.1"/>
    <property type="molecule type" value="Genomic_DNA"/>
</dbReference>
<keyword evidence="2" id="KW-1185">Reference proteome</keyword>
<protein>
    <recommendedName>
        <fullName evidence="3">Lipoprotein</fullName>
    </recommendedName>
</protein>
<name>A0ABS3HLL2_9ENTE</name>
<accession>A0ABS3HLL2</accession>
<evidence type="ECO:0008006" key="3">
    <source>
        <dbReference type="Google" id="ProtNLM"/>
    </source>
</evidence>
<gene>
    <name evidence="1" type="ORF">JZO85_16720</name>
</gene>
<comment type="caution">
    <text evidence="1">The sequence shown here is derived from an EMBL/GenBank/DDBJ whole genome shotgun (WGS) entry which is preliminary data.</text>
</comment>
<sequence>MKKVIMGLGICLCLVSIAGCKTEKKSTSKESSGVVKVLEKYSSTKMTKSSTEAREEVKNSSSDSISELSSDPNAAFFSQLPKEFTFTSGAGGWQTVLKMDGKGGFTGIYADYDASEVHQCDFKGNFKNVEQISEFEYKMSIGNLEVTGPQAGREGKYEVIPTDRIYGLDDANEMRVYLPGRSTTDLPKEFIDWMYHPMKLTYDNLEPELPFYGIYNVGSKQGFSSEDVEGYREKMTAQVQEKQNDAPVNMTGNWTIKYTDDSTIGSFEVKEDGSGVIHSTTTLMGQEGDLPFDEIEFKKDVDASWDNGYYIRFKKPMEHNDLLMEKRVVLVDQNNFRMISYTESGVNNGSINR</sequence>
<evidence type="ECO:0000313" key="2">
    <source>
        <dbReference type="Proteomes" id="UP000664495"/>
    </source>
</evidence>
<dbReference type="Proteomes" id="UP000664495">
    <property type="component" value="Unassembled WGS sequence"/>
</dbReference>
<dbReference type="PROSITE" id="PS51257">
    <property type="entry name" value="PROKAR_LIPOPROTEIN"/>
    <property type="match status" value="1"/>
</dbReference>
<dbReference type="RefSeq" id="WP_207109658.1">
    <property type="nucleotide sequence ID" value="NZ_JAFLVR010000043.1"/>
</dbReference>
<evidence type="ECO:0000313" key="1">
    <source>
        <dbReference type="EMBL" id="MBO0453902.1"/>
    </source>
</evidence>
<reference evidence="1 2" key="1">
    <citation type="submission" date="2021-03" db="EMBL/GenBank/DDBJ databases">
        <title>Enterococcal diversity collection.</title>
        <authorList>
            <person name="Gilmore M.S."/>
            <person name="Schwartzman J."/>
            <person name="Van Tyne D."/>
            <person name="Martin M."/>
            <person name="Earl A.M."/>
            <person name="Manson A.L."/>
            <person name="Straub T."/>
            <person name="Salamzade R."/>
            <person name="Saavedra J."/>
            <person name="Lebreton F."/>
            <person name="Prichula J."/>
            <person name="Schaufler K."/>
            <person name="Gaca A."/>
            <person name="Sgardioli B."/>
            <person name="Wagenaar J."/>
            <person name="Strong T."/>
        </authorList>
    </citation>
    <scope>NUCLEOTIDE SEQUENCE [LARGE SCALE GENOMIC DNA]</scope>
    <source>
        <strain evidence="1 2">MJM16</strain>
    </source>
</reference>